<organism evidence="2 3">
    <name type="scientific">Mangrovibacter plantisponsor</name>
    <dbReference type="NCBI Taxonomy" id="451513"/>
    <lineage>
        <taxon>Bacteria</taxon>
        <taxon>Pseudomonadati</taxon>
        <taxon>Pseudomonadota</taxon>
        <taxon>Gammaproteobacteria</taxon>
        <taxon>Enterobacterales</taxon>
        <taxon>Enterobacteriaceae</taxon>
        <taxon>Mangrovibacter</taxon>
    </lineage>
</organism>
<dbReference type="EMBL" id="QGTS01000006">
    <property type="protein sequence ID" value="PWW09116.1"/>
    <property type="molecule type" value="Genomic_DNA"/>
</dbReference>
<dbReference type="InterPro" id="IPR029068">
    <property type="entry name" value="Glyas_Bleomycin-R_OHBP_Dase"/>
</dbReference>
<keyword evidence="2" id="KW-0560">Oxidoreductase</keyword>
<sequence length="136" mass="15233">MLTGMNHLTLAVSQVQRSMDFYALVLGFAPRAQWARGAYLSLGDLWLCLSLDKPEISSDYTHYAFTLEPGKMAEFRARLGAFGIVEWKQNRSEGDSVYFLDPDGHKLEAHCGGLSSRLAACREAPWEGMVFYPHGE</sequence>
<name>A0A317Q0R7_9ENTR</name>
<comment type="caution">
    <text evidence="2">The sequence shown here is derived from an EMBL/GenBank/DDBJ whole genome shotgun (WGS) entry which is preliminary data.</text>
</comment>
<dbReference type="AlphaFoldDB" id="A0A317Q0R7"/>
<evidence type="ECO:0000259" key="1">
    <source>
        <dbReference type="PROSITE" id="PS51819"/>
    </source>
</evidence>
<protein>
    <submittedName>
        <fullName evidence="2">Catechol 2,3-dioxygenase-like lactoylglutathione lyase family enzyme</fullName>
    </submittedName>
</protein>
<evidence type="ECO:0000313" key="2">
    <source>
        <dbReference type="EMBL" id="PWW09116.1"/>
    </source>
</evidence>
<dbReference type="Gene3D" id="3.10.180.10">
    <property type="entry name" value="2,3-Dihydroxybiphenyl 1,2-Dioxygenase, domain 1"/>
    <property type="match status" value="1"/>
</dbReference>
<dbReference type="GO" id="GO:0051213">
    <property type="term" value="F:dioxygenase activity"/>
    <property type="evidence" value="ECO:0007669"/>
    <property type="project" value="UniProtKB-KW"/>
</dbReference>
<accession>A0A317Q0R7</accession>
<dbReference type="InterPro" id="IPR037523">
    <property type="entry name" value="VOC_core"/>
</dbReference>
<keyword evidence="2" id="KW-0456">Lyase</keyword>
<gene>
    <name evidence="2" type="ORF">DES37_106240</name>
</gene>
<dbReference type="RefSeq" id="WP_110025873.1">
    <property type="nucleotide sequence ID" value="NZ_QGTS01000006.1"/>
</dbReference>
<proteinExistence type="predicted"/>
<dbReference type="PANTHER" id="PTHR21366">
    <property type="entry name" value="GLYOXALASE FAMILY PROTEIN"/>
    <property type="match status" value="1"/>
</dbReference>
<dbReference type="Pfam" id="PF00903">
    <property type="entry name" value="Glyoxalase"/>
    <property type="match status" value="1"/>
</dbReference>
<dbReference type="InterPro" id="IPR004360">
    <property type="entry name" value="Glyas_Fos-R_dOase_dom"/>
</dbReference>
<evidence type="ECO:0000313" key="3">
    <source>
        <dbReference type="Proteomes" id="UP000246744"/>
    </source>
</evidence>
<dbReference type="Proteomes" id="UP000246744">
    <property type="component" value="Unassembled WGS sequence"/>
</dbReference>
<feature type="domain" description="VOC" evidence="1">
    <location>
        <begin position="4"/>
        <end position="112"/>
    </location>
</feature>
<reference evidence="2 3" key="1">
    <citation type="submission" date="2018-05" db="EMBL/GenBank/DDBJ databases">
        <title>Genomic Encyclopedia of Type Strains, Phase IV (KMG-IV): sequencing the most valuable type-strain genomes for metagenomic binning, comparative biology and taxonomic classification.</title>
        <authorList>
            <person name="Goeker M."/>
        </authorList>
    </citation>
    <scope>NUCLEOTIDE SEQUENCE [LARGE SCALE GENOMIC DNA]</scope>
    <source>
        <strain evidence="2 3">DSM 19579</strain>
    </source>
</reference>
<dbReference type="OrthoDB" id="4265398at2"/>
<dbReference type="PANTHER" id="PTHR21366:SF14">
    <property type="entry name" value="GLYOXALASE DOMAIN-CONTAINING PROTEIN 5"/>
    <property type="match status" value="1"/>
</dbReference>
<dbReference type="InterPro" id="IPR050383">
    <property type="entry name" value="GlyoxalaseI/FosfomycinResist"/>
</dbReference>
<keyword evidence="3" id="KW-1185">Reference proteome</keyword>
<keyword evidence="2" id="KW-0223">Dioxygenase</keyword>
<dbReference type="PROSITE" id="PS51819">
    <property type="entry name" value="VOC"/>
    <property type="match status" value="1"/>
</dbReference>
<dbReference type="GO" id="GO:0016829">
    <property type="term" value="F:lyase activity"/>
    <property type="evidence" value="ECO:0007669"/>
    <property type="project" value="UniProtKB-KW"/>
</dbReference>
<dbReference type="SUPFAM" id="SSF54593">
    <property type="entry name" value="Glyoxalase/Bleomycin resistance protein/Dihydroxybiphenyl dioxygenase"/>
    <property type="match status" value="1"/>
</dbReference>